<feature type="non-terminal residue" evidence="1">
    <location>
        <position position="55"/>
    </location>
</feature>
<dbReference type="Proteomes" id="UP000780801">
    <property type="component" value="Unassembled WGS sequence"/>
</dbReference>
<name>A0A9P6FJ30_9FUNG</name>
<dbReference type="EMBL" id="JAABOA010006940">
    <property type="protein sequence ID" value="KAF9552917.1"/>
    <property type="molecule type" value="Genomic_DNA"/>
</dbReference>
<evidence type="ECO:0000313" key="1">
    <source>
        <dbReference type="EMBL" id="KAF9552917.1"/>
    </source>
</evidence>
<organism evidence="1 2">
    <name type="scientific">Lunasporangiospora selenospora</name>
    <dbReference type="NCBI Taxonomy" id="979761"/>
    <lineage>
        <taxon>Eukaryota</taxon>
        <taxon>Fungi</taxon>
        <taxon>Fungi incertae sedis</taxon>
        <taxon>Mucoromycota</taxon>
        <taxon>Mortierellomycotina</taxon>
        <taxon>Mortierellomycetes</taxon>
        <taxon>Mortierellales</taxon>
        <taxon>Mortierellaceae</taxon>
        <taxon>Lunasporangiospora</taxon>
    </lineage>
</organism>
<accession>A0A9P6FJ30</accession>
<proteinExistence type="predicted"/>
<comment type="caution">
    <text evidence="1">The sequence shown here is derived from an EMBL/GenBank/DDBJ whole genome shotgun (WGS) entry which is preliminary data.</text>
</comment>
<sequence>MGREGVRVGRFSQSGYDQRIIAKSSGYREMDQADLRSKRLPVLLNKGLDQEIAAW</sequence>
<dbReference type="AlphaFoldDB" id="A0A9P6FJ30"/>
<keyword evidence="2" id="KW-1185">Reference proteome</keyword>
<reference evidence="1" key="1">
    <citation type="journal article" date="2020" name="Fungal Divers.">
        <title>Resolving the Mortierellaceae phylogeny through synthesis of multi-gene phylogenetics and phylogenomics.</title>
        <authorList>
            <person name="Vandepol N."/>
            <person name="Liber J."/>
            <person name="Desiro A."/>
            <person name="Na H."/>
            <person name="Kennedy M."/>
            <person name="Barry K."/>
            <person name="Grigoriev I.V."/>
            <person name="Miller A.N."/>
            <person name="O'Donnell K."/>
            <person name="Stajich J.E."/>
            <person name="Bonito G."/>
        </authorList>
    </citation>
    <scope>NUCLEOTIDE SEQUENCE</scope>
    <source>
        <strain evidence="1">KOD1015</strain>
    </source>
</reference>
<gene>
    <name evidence="1" type="ORF">BGW38_009434</name>
</gene>
<protein>
    <submittedName>
        <fullName evidence="1">Uncharacterized protein</fullName>
    </submittedName>
</protein>
<evidence type="ECO:0000313" key="2">
    <source>
        <dbReference type="Proteomes" id="UP000780801"/>
    </source>
</evidence>